<evidence type="ECO:0000313" key="5">
    <source>
        <dbReference type="EMBL" id="ERF59540.1"/>
    </source>
</evidence>
<evidence type="ECO:0000313" key="8">
    <source>
        <dbReference type="Proteomes" id="UP000016646"/>
    </source>
</evidence>
<organism evidence="5 7">
    <name type="scientific">Treponema socranskii subsp. socranskii VPI DR56BR1116 = ATCC 35536</name>
    <dbReference type="NCBI Taxonomy" id="1125725"/>
    <lineage>
        <taxon>Bacteria</taxon>
        <taxon>Pseudomonadati</taxon>
        <taxon>Spirochaetota</taxon>
        <taxon>Spirochaetia</taxon>
        <taxon>Spirochaetales</taxon>
        <taxon>Treponemataceae</taxon>
        <taxon>Treponema</taxon>
    </lineage>
</organism>
<dbReference type="InterPro" id="IPR012340">
    <property type="entry name" value="NA-bd_OB-fold"/>
</dbReference>
<gene>
    <name evidence="5" type="primary">recO</name>
    <name evidence="6" type="ORF">HMPREF0860_0318</name>
    <name evidence="5" type="ORF">HMPREF1325_1727</name>
</gene>
<dbReference type="STRING" id="1125725.HMPREF1325_1727"/>
<dbReference type="SUPFAM" id="SSF57863">
    <property type="entry name" value="ArfGap/RecO-like zinc finger"/>
    <property type="match status" value="1"/>
</dbReference>
<dbReference type="PATRIC" id="fig|1125725.3.peg.2481"/>
<dbReference type="InterPro" id="IPR042242">
    <property type="entry name" value="RecO_C"/>
</dbReference>
<evidence type="ECO:0000256" key="4">
    <source>
        <dbReference type="ARBA" id="ARBA00033409"/>
    </source>
</evidence>
<protein>
    <recommendedName>
        <fullName evidence="2">DNA repair protein RecO</fullName>
    </recommendedName>
    <alternativeName>
        <fullName evidence="4">Recombination protein O</fullName>
    </alternativeName>
</protein>
<evidence type="ECO:0000256" key="3">
    <source>
        <dbReference type="ARBA" id="ARBA00023172"/>
    </source>
</evidence>
<dbReference type="Proteomes" id="UP000016412">
    <property type="component" value="Unassembled WGS sequence"/>
</dbReference>
<dbReference type="InterPro" id="IPR037278">
    <property type="entry name" value="ARFGAP/RecO"/>
</dbReference>
<dbReference type="EMBL" id="AVQI01000080">
    <property type="protein sequence ID" value="ERJ98604.1"/>
    <property type="molecule type" value="Genomic_DNA"/>
</dbReference>
<dbReference type="GO" id="GO:0006310">
    <property type="term" value="P:DNA recombination"/>
    <property type="evidence" value="ECO:0007669"/>
    <property type="project" value="UniProtKB-KW"/>
</dbReference>
<dbReference type="InterPro" id="IPR003717">
    <property type="entry name" value="RecO"/>
</dbReference>
<comment type="similarity">
    <text evidence="1">Belongs to the RecO family.</text>
</comment>
<dbReference type="EMBL" id="AUZJ01000066">
    <property type="protein sequence ID" value="ERF59540.1"/>
    <property type="molecule type" value="Genomic_DNA"/>
</dbReference>
<reference evidence="7 8" key="1">
    <citation type="submission" date="2013-08" db="EMBL/GenBank/DDBJ databases">
        <authorList>
            <person name="Durkin A.S."/>
            <person name="Haft D.R."/>
            <person name="McCorrison J."/>
            <person name="Torralba M."/>
            <person name="Gillis M."/>
            <person name="Haft D.H."/>
            <person name="Methe B."/>
            <person name="Sutton G."/>
            <person name="Nelson K.E."/>
        </authorList>
    </citation>
    <scope>NUCLEOTIDE SEQUENCE [LARGE SCALE GENOMIC DNA]</scope>
    <source>
        <strain evidence="6 8">ATCC 35536</strain>
        <strain evidence="5 7">VPI DR56BR1116</strain>
    </source>
</reference>
<evidence type="ECO:0000256" key="2">
    <source>
        <dbReference type="ARBA" id="ARBA00021310"/>
    </source>
</evidence>
<evidence type="ECO:0000313" key="7">
    <source>
        <dbReference type="Proteomes" id="UP000016412"/>
    </source>
</evidence>
<name>U2MA82_TRESO</name>
<dbReference type="Gene3D" id="1.20.1440.120">
    <property type="entry name" value="Recombination protein O, C-terminal domain"/>
    <property type="match status" value="1"/>
</dbReference>
<dbReference type="GO" id="GO:0043590">
    <property type="term" value="C:bacterial nucleoid"/>
    <property type="evidence" value="ECO:0007669"/>
    <property type="project" value="TreeGrafter"/>
</dbReference>
<comment type="caution">
    <text evidence="5">The sequence shown here is derived from an EMBL/GenBank/DDBJ whole genome shotgun (WGS) entry which is preliminary data.</text>
</comment>
<keyword evidence="3" id="KW-0233">DNA recombination</keyword>
<proteinExistence type="inferred from homology"/>
<accession>U2MA82</accession>
<sequence length="271" mass="30079">MYKTRYSGYHRAMPRNYVTEAIVFSVKPLGELNSSVCFLTKERGTVYATLYGGAKSKLRSLVSVWNAGTAYFYCKEADNFERNVKISDFDVKRYHLSFRENLYKSYAASLAAELVIKTKCAGSFESCWRLASGFFDGLEIAQGSQCERGLVRFLWRYMELLGIQSDASSCASCARSFDTGNLTGDAVVYNAAENGFFCPSCAAREESANRFMLSLGAVRYLDAVSRLSPHEARAFEVSDEALGELKRLVFFLSEQAAGTKLQSLATGMGIL</sequence>
<dbReference type="GO" id="GO:0006302">
    <property type="term" value="P:double-strand break repair"/>
    <property type="evidence" value="ECO:0007669"/>
    <property type="project" value="TreeGrafter"/>
</dbReference>
<dbReference type="Proteomes" id="UP000016646">
    <property type="component" value="Unassembled WGS sequence"/>
</dbReference>
<dbReference type="SUPFAM" id="SSF50249">
    <property type="entry name" value="Nucleic acid-binding proteins"/>
    <property type="match status" value="1"/>
</dbReference>
<keyword evidence="8" id="KW-1185">Reference proteome</keyword>
<evidence type="ECO:0000313" key="6">
    <source>
        <dbReference type="EMBL" id="ERJ98604.1"/>
    </source>
</evidence>
<dbReference type="PANTHER" id="PTHR33991">
    <property type="entry name" value="DNA REPAIR PROTEIN RECO"/>
    <property type="match status" value="1"/>
</dbReference>
<dbReference type="AlphaFoldDB" id="U2MA82"/>
<dbReference type="eggNOG" id="COG1381">
    <property type="taxonomic scope" value="Bacteria"/>
</dbReference>
<dbReference type="PANTHER" id="PTHR33991:SF1">
    <property type="entry name" value="DNA REPAIR PROTEIN RECO"/>
    <property type="match status" value="1"/>
</dbReference>
<evidence type="ECO:0000256" key="1">
    <source>
        <dbReference type="ARBA" id="ARBA00007452"/>
    </source>
</evidence>
<dbReference type="Pfam" id="PF02565">
    <property type="entry name" value="RecO_C"/>
    <property type="match status" value="1"/>
</dbReference>